<feature type="transmembrane region" description="Helical" evidence="1">
    <location>
        <begin position="12"/>
        <end position="32"/>
    </location>
</feature>
<feature type="transmembrane region" description="Helical" evidence="1">
    <location>
        <begin position="38"/>
        <end position="59"/>
    </location>
</feature>
<protein>
    <submittedName>
        <fullName evidence="2">Uncharacterized protein</fullName>
    </submittedName>
</protein>
<evidence type="ECO:0000313" key="2">
    <source>
        <dbReference type="EMBL" id="HEF87231.1"/>
    </source>
</evidence>
<dbReference type="EMBL" id="DSJT01000012">
    <property type="protein sequence ID" value="HEF87231.1"/>
    <property type="molecule type" value="Genomic_DNA"/>
</dbReference>
<organism evidence="2">
    <name type="scientific">Thermosphaera aggregans</name>
    <dbReference type="NCBI Taxonomy" id="54254"/>
    <lineage>
        <taxon>Archaea</taxon>
        <taxon>Thermoproteota</taxon>
        <taxon>Thermoprotei</taxon>
        <taxon>Desulfurococcales</taxon>
        <taxon>Desulfurococcaceae</taxon>
        <taxon>Thermosphaera</taxon>
    </lineage>
</organism>
<keyword evidence="1" id="KW-0472">Membrane</keyword>
<keyword evidence="1" id="KW-0812">Transmembrane</keyword>
<gene>
    <name evidence="2" type="ORF">ENP55_02845</name>
</gene>
<evidence type="ECO:0000256" key="1">
    <source>
        <dbReference type="SAM" id="Phobius"/>
    </source>
</evidence>
<sequence>MKIPPKNLNEPELIGDYFLSFFSIILSYFLLYVFPVNFWVYILLILTALTTPLAILISVRNLKEAREEKEQWLSGVEA</sequence>
<name>A0A7C2BKF9_9CREN</name>
<keyword evidence="1" id="KW-1133">Transmembrane helix</keyword>
<proteinExistence type="predicted"/>
<comment type="caution">
    <text evidence="2">The sequence shown here is derived from an EMBL/GenBank/DDBJ whole genome shotgun (WGS) entry which is preliminary data.</text>
</comment>
<accession>A0A7C2BKF9</accession>
<dbReference type="AlphaFoldDB" id="A0A7C2BKF9"/>
<reference evidence="2" key="1">
    <citation type="journal article" date="2020" name="mSystems">
        <title>Genome- and Community-Level Interaction Insights into Carbon Utilization and Element Cycling Functions of Hydrothermarchaeota in Hydrothermal Sediment.</title>
        <authorList>
            <person name="Zhou Z."/>
            <person name="Liu Y."/>
            <person name="Xu W."/>
            <person name="Pan J."/>
            <person name="Luo Z.H."/>
            <person name="Li M."/>
        </authorList>
    </citation>
    <scope>NUCLEOTIDE SEQUENCE [LARGE SCALE GENOMIC DNA]</scope>
    <source>
        <strain evidence="2">SpSt-23</strain>
    </source>
</reference>